<proteinExistence type="predicted"/>
<dbReference type="GeneID" id="11470251"/>
<protein>
    <recommendedName>
        <fullName evidence="1">TLDc domain-containing protein</fullName>
    </recommendedName>
</protein>
<dbReference type="Pfam" id="PF07534">
    <property type="entry name" value="TLD"/>
    <property type="match status" value="1"/>
</dbReference>
<dbReference type="GO" id="GO:0032984">
    <property type="term" value="P:protein-containing complex disassembly"/>
    <property type="evidence" value="ECO:0007669"/>
    <property type="project" value="EnsemblFungi"/>
</dbReference>
<dbReference type="OMA" id="KWEFEAR"/>
<dbReference type="InParanoid" id="G8JSQ4"/>
<dbReference type="RefSeq" id="XP_003646593.1">
    <property type="nucleotide sequence ID" value="XM_003646545.1"/>
</dbReference>
<organism evidence="2 3">
    <name type="scientific">Eremothecium cymbalariae (strain CBS 270.75 / DBVPG 7215 / KCTC 17166 / NRRL Y-17582)</name>
    <name type="common">Yeast</name>
    <dbReference type="NCBI Taxonomy" id="931890"/>
    <lineage>
        <taxon>Eukaryota</taxon>
        <taxon>Fungi</taxon>
        <taxon>Dikarya</taxon>
        <taxon>Ascomycota</taxon>
        <taxon>Saccharomycotina</taxon>
        <taxon>Saccharomycetes</taxon>
        <taxon>Saccharomycetales</taxon>
        <taxon>Saccharomycetaceae</taxon>
        <taxon>Eremothecium</taxon>
    </lineage>
</organism>
<dbReference type="OrthoDB" id="289228at2759"/>
<accession>G8JSQ4</accession>
<evidence type="ECO:0000259" key="1">
    <source>
        <dbReference type="PROSITE" id="PS51886"/>
    </source>
</evidence>
<dbReference type="Proteomes" id="UP000006790">
    <property type="component" value="Chromosome 4"/>
</dbReference>
<dbReference type="PROSITE" id="PS51886">
    <property type="entry name" value="TLDC"/>
    <property type="match status" value="1"/>
</dbReference>
<dbReference type="AlphaFoldDB" id="G8JSQ4"/>
<dbReference type="GO" id="GO:0000329">
    <property type="term" value="C:fungal-type vacuole membrane"/>
    <property type="evidence" value="ECO:0007669"/>
    <property type="project" value="EnsemblFungi"/>
</dbReference>
<reference evidence="3" key="1">
    <citation type="journal article" date="2012" name="G3 (Bethesda)">
        <title>Pichia sorbitophila, an interspecies yeast hybrid reveals early steps of genome resolution following polyploidization.</title>
        <authorList>
            <person name="Leh Louis V."/>
            <person name="Despons L."/>
            <person name="Friedrich A."/>
            <person name="Martin T."/>
            <person name="Durrens P."/>
            <person name="Casaregola S."/>
            <person name="Neuveglise C."/>
            <person name="Fairhead C."/>
            <person name="Marck C."/>
            <person name="Cruz J.A."/>
            <person name="Straub M.L."/>
            <person name="Kugler V."/>
            <person name="Sacerdot C."/>
            <person name="Uzunov Z."/>
            <person name="Thierry A."/>
            <person name="Weiss S."/>
            <person name="Bleykasten C."/>
            <person name="De Montigny J."/>
            <person name="Jacques N."/>
            <person name="Jung P."/>
            <person name="Lemaire M."/>
            <person name="Mallet S."/>
            <person name="Morel G."/>
            <person name="Richard G.F."/>
            <person name="Sarkar A."/>
            <person name="Savel G."/>
            <person name="Schacherer J."/>
            <person name="Seret M.L."/>
            <person name="Talla E."/>
            <person name="Samson G."/>
            <person name="Jubin C."/>
            <person name="Poulain J."/>
            <person name="Vacherie B."/>
            <person name="Barbe V."/>
            <person name="Pelletier E."/>
            <person name="Sherman D.J."/>
            <person name="Westhof E."/>
            <person name="Weissenbach J."/>
            <person name="Baret P.V."/>
            <person name="Wincker P."/>
            <person name="Gaillardin C."/>
            <person name="Dujon B."/>
            <person name="Souciet J.L."/>
        </authorList>
    </citation>
    <scope>NUCLEOTIDE SEQUENCE [LARGE SCALE GENOMIC DNA]</scope>
    <source>
        <strain evidence="3">CBS 270.75 / DBVPG 7215 / KCTC 17166 / NRRL Y-17582</strain>
    </source>
</reference>
<dbReference type="FunCoup" id="G8JSQ4">
    <property type="interactions" value="13"/>
</dbReference>
<dbReference type="HOGENOM" id="CLU_011918_1_0_1"/>
<dbReference type="EMBL" id="CP002500">
    <property type="protein sequence ID" value="AET39776.1"/>
    <property type="molecule type" value="Genomic_DNA"/>
</dbReference>
<evidence type="ECO:0000313" key="3">
    <source>
        <dbReference type="Proteomes" id="UP000006790"/>
    </source>
</evidence>
<gene>
    <name evidence="2" type="ordered locus">Ecym_4764</name>
</gene>
<feature type="domain" description="TLDc" evidence="1">
    <location>
        <begin position="289"/>
        <end position="514"/>
    </location>
</feature>
<keyword evidence="3" id="KW-1185">Reference proteome</keyword>
<sequence length="566" mass="63692">MGQNASSRSAESVEGRLIFRDEKEILEFFDNQAVRQLHGLELVAFQNNIGLDADLKDYLSCEFLVQLCKLPRHKYGFVKVFYQMIGNASKFPLMGGGAGEDVPTFVGLVKACLLFDYKKLLKYAQCKTYDQVSLIFILLALEPHAKVSKKELGRPPSSYDARKIMESFNDINLETIEVSADDLLQFMTFLLVITKYCIFENVEVNPSIYENWKDYESQALNILRTMNPCIVSYSDAAKNVVTLAQFKDCITAVCPNLLTPLGVFMKHVLYKSEHLVSDSGATINDRSSTVMTDPLLAQLCTLWPKHIIYQNLKKLFIAKQSGFSIRSFQAKVVNWMAPSILLVSGMKIMDDSKLLAKNQRYKSFLQEYPKLKDEDQKADSIVGGKRKVTFAVFVHEAWKVTNKEQFGNLKTLILQLSPRQEVFQASKNGNIYFNTVGGGIGIGNSQPVIKSSGKKYFPGNVSLTIDPSFEFGVFRNVGHGGSISPGKLFLERPDVEQSLECRFIIQDVEVWGCGGDKEFEAQLKQWEWEEAESERRQYINLSSIGEDKALLEMVGLVGHHQSGGSL</sequence>
<dbReference type="InterPro" id="IPR006571">
    <property type="entry name" value="TLDc_dom"/>
</dbReference>
<dbReference type="eggNOG" id="ENOG502QV3R">
    <property type="taxonomic scope" value="Eukaryota"/>
</dbReference>
<name>G8JSQ4_ERECY</name>
<dbReference type="STRING" id="931890.G8JSQ4"/>
<dbReference type="SMART" id="SM00584">
    <property type="entry name" value="TLDc"/>
    <property type="match status" value="1"/>
</dbReference>
<dbReference type="KEGG" id="erc:Ecym_4764"/>
<evidence type="ECO:0000313" key="2">
    <source>
        <dbReference type="EMBL" id="AET39776.1"/>
    </source>
</evidence>